<dbReference type="PIRSF" id="PIRSF037196">
    <property type="entry name" value="Pyoverdine_chromoph_PvcA"/>
    <property type="match status" value="1"/>
</dbReference>
<keyword evidence="2" id="KW-1185">Reference proteome</keyword>
<dbReference type="EMBL" id="LFND01000005">
    <property type="protein sequence ID" value="KMQ61646.1"/>
    <property type="molecule type" value="Genomic_DNA"/>
</dbReference>
<dbReference type="PANTHER" id="PTHR37285:SF5">
    <property type="entry name" value="SPORE WALL MATURATION PROTEIN DIT1"/>
    <property type="match status" value="1"/>
</dbReference>
<evidence type="ECO:0000313" key="2">
    <source>
        <dbReference type="Proteomes" id="UP000036261"/>
    </source>
</evidence>
<dbReference type="AlphaFoldDB" id="A0A0J7I788"/>
<protein>
    <recommendedName>
        <fullName evidence="3">Pyoverdine biosynthesis protein PvcA</fullName>
    </recommendedName>
</protein>
<dbReference type="Proteomes" id="UP000036261">
    <property type="component" value="Unassembled WGS sequence"/>
</dbReference>
<dbReference type="InterPro" id="IPR007817">
    <property type="entry name" value="Isocyanide_synthase_DIT1"/>
</dbReference>
<sequence length="337" mass="38637">MELTINMIKKNNDYNICSLNSELVYQKAHDILTTIMEFRITEDKKGISCTIPCNSCYQPHIPKIVQAIEKEQPVLFVLPAFPGKSPNPQKVLGSLPDMAERYSLQFLNGLCQSIQKIYAPGARILICSDGRVFSNVIGMKDSDITAYQKEIDSIISRYQLTHISTFHLDQLYEGDNFENMRLELLETFGKPISVLKDKVSRGTEENASREDKEANRMYKGITRFLFEDSIHPEQIKSRAGIQKDAKKRAYRVIQLSNAWSELIASEFPEYVRLSIHPQTCGDIKLGIKLSTENSITPWHGVALNRNGRIVFMKRFEAEKLNARLIYDENGRPDYYEL</sequence>
<proteinExistence type="predicted"/>
<accession>A0A0J7I788</accession>
<dbReference type="InterPro" id="IPR017133">
    <property type="entry name" value="PvcA"/>
</dbReference>
<name>A0A0J7I788_9FLAO</name>
<dbReference type="STRING" id="558151.ACM46_15100"/>
<dbReference type="PANTHER" id="PTHR37285">
    <property type="entry name" value="SPORE WALL MATURATION PROTEIN DIT1"/>
    <property type="match status" value="1"/>
</dbReference>
<dbReference type="Pfam" id="PF05141">
    <property type="entry name" value="DIT1_PvcA"/>
    <property type="match status" value="1"/>
</dbReference>
<gene>
    <name evidence="1" type="ORF">ACM46_15100</name>
</gene>
<evidence type="ECO:0008006" key="3">
    <source>
        <dbReference type="Google" id="ProtNLM"/>
    </source>
</evidence>
<reference evidence="1 2" key="1">
    <citation type="journal article" date="2013" name="Int. J. Syst. Evol. Microbiol.">
        <title>Chryseobacterium angstadtii sp. nov., isolated from a newt tank.</title>
        <authorList>
            <person name="Kirk K.E."/>
            <person name="Hoffman J.A."/>
            <person name="Smith K.A."/>
            <person name="Strahan B.L."/>
            <person name="Failor K.C."/>
            <person name="Krebs J.E."/>
            <person name="Gale A.N."/>
            <person name="Do T.D."/>
            <person name="Sontag T.C."/>
            <person name="Batties A.M."/>
            <person name="Mistiszyn K."/>
            <person name="Newman J.D."/>
        </authorList>
    </citation>
    <scope>NUCLEOTIDE SEQUENCE [LARGE SCALE GENOMIC DNA]</scope>
    <source>
        <strain evidence="1 2">KM</strain>
    </source>
</reference>
<dbReference type="PATRIC" id="fig|558151.6.peg.3191"/>
<comment type="caution">
    <text evidence="1">The sequence shown here is derived from an EMBL/GenBank/DDBJ whole genome shotgun (WGS) entry which is preliminary data.</text>
</comment>
<organism evidence="1 2">
    <name type="scientific">Chryseobacterium angstadtii</name>
    <dbReference type="NCBI Taxonomy" id="558151"/>
    <lineage>
        <taxon>Bacteria</taxon>
        <taxon>Pseudomonadati</taxon>
        <taxon>Bacteroidota</taxon>
        <taxon>Flavobacteriia</taxon>
        <taxon>Flavobacteriales</taxon>
        <taxon>Weeksellaceae</taxon>
        <taxon>Chryseobacterium group</taxon>
        <taxon>Chryseobacterium</taxon>
    </lineage>
</organism>
<dbReference type="Gene3D" id="3.30.60.140">
    <property type="match status" value="1"/>
</dbReference>
<evidence type="ECO:0000313" key="1">
    <source>
        <dbReference type="EMBL" id="KMQ61646.1"/>
    </source>
</evidence>